<keyword evidence="2" id="KW-1185">Reference proteome</keyword>
<accession>A0A5P1R6J0</accession>
<dbReference type="KEGG" id="ncu:F0U83_00720"/>
<dbReference type="OrthoDB" id="5296954at2"/>
<evidence type="ECO:0000313" key="1">
    <source>
        <dbReference type="EMBL" id="QEQ95340.1"/>
    </source>
</evidence>
<sequence>MKIETFKHHTPTLSLESYFLGQTWAWGIFEDRFGRLRRSFQVNIQGQLVEGQLILDEDFIYDDQQTEKRIWRIQPKGDGHYQGQADDIIGDAKGQCAGNALNWKYKMDLPVGNSKLRVTFNDWMFLQPGNVMVNKAKVTKWGVHLGTAILFFTKQPPTL</sequence>
<dbReference type="InterPro" id="IPR024409">
    <property type="entry name" value="DUF3833"/>
</dbReference>
<dbReference type="EMBL" id="CP043869">
    <property type="protein sequence ID" value="QEQ95340.1"/>
    <property type="molecule type" value="Genomic_DNA"/>
</dbReference>
<dbReference type="Proteomes" id="UP000324760">
    <property type="component" value="Chromosome"/>
</dbReference>
<dbReference type="AlphaFoldDB" id="A0A5P1R6J0"/>
<protein>
    <submittedName>
        <fullName evidence="1">DUF3833 family protein</fullName>
    </submittedName>
</protein>
<dbReference type="Pfam" id="PF12915">
    <property type="entry name" value="DUF3833"/>
    <property type="match status" value="1"/>
</dbReference>
<name>A0A5P1R6J0_9GAMM</name>
<reference evidence="1 2" key="1">
    <citation type="journal article" date="2019" name="Biochem. Eng. J.">
        <title>Metabolic engineering of the marine bacteria Neptunomonas concharum for the production of acetoin and meso-2,3-butanediol from acetate.</title>
        <authorList>
            <person name="Li W."/>
            <person name="Pu N."/>
            <person name="Liu C.-X."/>
            <person name="Yuan Q.-P."/>
            <person name="Li Z.-J."/>
        </authorList>
    </citation>
    <scope>NUCLEOTIDE SEQUENCE [LARGE SCALE GENOMIC DNA]</scope>
    <source>
        <strain evidence="1 2">JCM17730</strain>
    </source>
</reference>
<dbReference type="RefSeq" id="WP_138986043.1">
    <property type="nucleotide sequence ID" value="NZ_CP043869.1"/>
</dbReference>
<proteinExistence type="predicted"/>
<gene>
    <name evidence="1" type="ORF">F0U83_00720</name>
</gene>
<evidence type="ECO:0000313" key="2">
    <source>
        <dbReference type="Proteomes" id="UP000324760"/>
    </source>
</evidence>
<organism evidence="1 2">
    <name type="scientific">Neptunomonas concharum</name>
    <dbReference type="NCBI Taxonomy" id="1031538"/>
    <lineage>
        <taxon>Bacteria</taxon>
        <taxon>Pseudomonadati</taxon>
        <taxon>Pseudomonadota</taxon>
        <taxon>Gammaproteobacteria</taxon>
        <taxon>Oceanospirillales</taxon>
        <taxon>Oceanospirillaceae</taxon>
        <taxon>Neptunomonas</taxon>
    </lineage>
</organism>